<evidence type="ECO:0000313" key="2">
    <source>
        <dbReference type="Proteomes" id="UP000198666"/>
    </source>
</evidence>
<evidence type="ECO:0000313" key="1">
    <source>
        <dbReference type="EMBL" id="SDD62219.1"/>
    </source>
</evidence>
<dbReference type="STRING" id="361279.SAMN05421663_11544"/>
<name>A0A1G6W8S1_9BACI</name>
<accession>A0A1G6W8S1</accession>
<gene>
    <name evidence="1" type="ORF">SAMN05421663_11544</name>
</gene>
<dbReference type="Proteomes" id="UP000198666">
    <property type="component" value="Unassembled WGS sequence"/>
</dbReference>
<sequence>MDTENLRGKGMVAERLNELEKVCELSKAESYVDMLGSFL</sequence>
<keyword evidence="2" id="KW-1185">Reference proteome</keyword>
<dbReference type="AlphaFoldDB" id="A0A1G6W8S1"/>
<protein>
    <submittedName>
        <fullName evidence="1">Uncharacterized protein</fullName>
    </submittedName>
</protein>
<organism evidence="1 2">
    <name type="scientific">Terribacillus halophilus</name>
    <dbReference type="NCBI Taxonomy" id="361279"/>
    <lineage>
        <taxon>Bacteria</taxon>
        <taxon>Bacillati</taxon>
        <taxon>Bacillota</taxon>
        <taxon>Bacilli</taxon>
        <taxon>Bacillales</taxon>
        <taxon>Bacillaceae</taxon>
        <taxon>Terribacillus</taxon>
    </lineage>
</organism>
<reference evidence="2" key="1">
    <citation type="submission" date="2016-10" db="EMBL/GenBank/DDBJ databases">
        <authorList>
            <person name="Varghese N."/>
            <person name="Submissions S."/>
        </authorList>
    </citation>
    <scope>NUCLEOTIDE SEQUENCE [LARGE SCALE GENOMIC DNA]</scope>
    <source>
        <strain evidence="2">DSM 21620</strain>
    </source>
</reference>
<dbReference type="EMBL" id="FMZB01000015">
    <property type="protein sequence ID" value="SDD62219.1"/>
    <property type="molecule type" value="Genomic_DNA"/>
</dbReference>
<proteinExistence type="predicted"/>